<organism evidence="8 9">
    <name type="scientific">Ancylobacter aquaticus</name>
    <dbReference type="NCBI Taxonomy" id="100"/>
    <lineage>
        <taxon>Bacteria</taxon>
        <taxon>Pseudomonadati</taxon>
        <taxon>Pseudomonadota</taxon>
        <taxon>Alphaproteobacteria</taxon>
        <taxon>Hyphomicrobiales</taxon>
        <taxon>Xanthobacteraceae</taxon>
        <taxon>Ancylobacter</taxon>
    </lineage>
</organism>
<evidence type="ECO:0000313" key="9">
    <source>
        <dbReference type="Proteomes" id="UP000295030"/>
    </source>
</evidence>
<proteinExistence type="predicted"/>
<keyword evidence="6" id="KW-0016">Alginate biosynthesis</keyword>
<dbReference type="RefSeq" id="WP_131836679.1">
    <property type="nucleotide sequence ID" value="NZ_SMFY01000003.1"/>
</dbReference>
<accession>A0A4R1I1F5</accession>
<evidence type="ECO:0000256" key="1">
    <source>
        <dbReference type="ARBA" id="ARBA00004418"/>
    </source>
</evidence>
<reference evidence="8 9" key="1">
    <citation type="submission" date="2019-03" db="EMBL/GenBank/DDBJ databases">
        <title>Genomic Encyclopedia of Type Strains, Phase IV (KMG-IV): sequencing the most valuable type-strain genomes for metagenomic binning, comparative biology and taxonomic classification.</title>
        <authorList>
            <person name="Goeker M."/>
        </authorList>
    </citation>
    <scope>NUCLEOTIDE SEQUENCE [LARGE SCALE GENOMIC DNA]</scope>
    <source>
        <strain evidence="8 9">DSM 101</strain>
    </source>
</reference>
<evidence type="ECO:0000313" key="8">
    <source>
        <dbReference type="EMBL" id="TCK23752.1"/>
    </source>
</evidence>
<comment type="pathway">
    <text evidence="2">Glycan biosynthesis; alginate biosynthesis.</text>
</comment>
<protein>
    <submittedName>
        <fullName evidence="8">Acetyltransferase AlgX (SGNH hydrolase-like protein)</fullName>
    </submittedName>
</protein>
<keyword evidence="3 8" id="KW-0808">Transferase</keyword>
<evidence type="ECO:0000256" key="4">
    <source>
        <dbReference type="ARBA" id="ARBA00022729"/>
    </source>
</evidence>
<sequence length="377" mass="41788">MALLMAFRRWWAFVFVALLSLPALGLLVPNMPGPIRTVLAPDARWWEHASERLDPYINNAFGFRGPVLAAHRRYLRFIGSAPGTRVLDGKDGSLFLRDDNALEQSIGQLVRPQAVERLAQLARELKDRMAAIGGTFVLTLAPNAHTARFDMLPDYIREQRHQPSEYDLVAARMKRDGIAFVDLRRFLAEAATQGPIYYRYDTHWNARAALAAFNAVMAAAGQPALAIPDSEAFGAPRIRKGGDLLTVAGIPGREPPDLEYVWKPPLAGPHETTPLTGIVTAPPPEKDDYGFHAFSTGHPGPRIMVVGDSFTQGFWYNPLVYRASAAVWIHHAACEFDQGIIDRFKPDILIYAPTERFLTCKNWSRTKLPAAAPPEGG</sequence>
<dbReference type="AlphaFoldDB" id="A0A4R1I1F5"/>
<comment type="subcellular location">
    <subcellularLocation>
        <location evidence="1">Periplasm</location>
    </subcellularLocation>
</comment>
<dbReference type="Proteomes" id="UP000295030">
    <property type="component" value="Unassembled WGS sequence"/>
</dbReference>
<dbReference type="GO" id="GO:0042597">
    <property type="term" value="C:periplasmic space"/>
    <property type="evidence" value="ECO:0007669"/>
    <property type="project" value="UniProtKB-SubCell"/>
</dbReference>
<feature type="domain" description="AlgX/AlgJ SGNH hydrolase-like" evidence="7">
    <location>
        <begin position="86"/>
        <end position="316"/>
    </location>
</feature>
<keyword evidence="9" id="KW-1185">Reference proteome</keyword>
<evidence type="ECO:0000256" key="6">
    <source>
        <dbReference type="ARBA" id="ARBA00022841"/>
    </source>
</evidence>
<dbReference type="OrthoDB" id="175771at2"/>
<name>A0A4R1I1F5_ANCAQ</name>
<dbReference type="UniPathway" id="UPA00286"/>
<dbReference type="InterPro" id="IPR031811">
    <property type="entry name" value="ALGX/ALGJ_SGNH-like"/>
</dbReference>
<dbReference type="GO" id="GO:0016787">
    <property type="term" value="F:hydrolase activity"/>
    <property type="evidence" value="ECO:0007669"/>
    <property type="project" value="UniProtKB-KW"/>
</dbReference>
<keyword evidence="5" id="KW-0574">Periplasm</keyword>
<comment type="caution">
    <text evidence="8">The sequence shown here is derived from an EMBL/GenBank/DDBJ whole genome shotgun (WGS) entry which is preliminary data.</text>
</comment>
<evidence type="ECO:0000256" key="5">
    <source>
        <dbReference type="ARBA" id="ARBA00022764"/>
    </source>
</evidence>
<keyword evidence="4" id="KW-0732">Signal</keyword>
<dbReference type="Pfam" id="PF16822">
    <property type="entry name" value="ALGX"/>
    <property type="match status" value="1"/>
</dbReference>
<evidence type="ECO:0000256" key="2">
    <source>
        <dbReference type="ARBA" id="ARBA00005182"/>
    </source>
</evidence>
<dbReference type="EMBL" id="SMFY01000003">
    <property type="protein sequence ID" value="TCK23752.1"/>
    <property type="molecule type" value="Genomic_DNA"/>
</dbReference>
<dbReference type="GO" id="GO:0042121">
    <property type="term" value="P:alginic acid biosynthetic process"/>
    <property type="evidence" value="ECO:0007669"/>
    <property type="project" value="UniProtKB-UniPathway"/>
</dbReference>
<dbReference type="GO" id="GO:0016740">
    <property type="term" value="F:transferase activity"/>
    <property type="evidence" value="ECO:0007669"/>
    <property type="project" value="UniProtKB-KW"/>
</dbReference>
<gene>
    <name evidence="8" type="ORF">EV667_3593</name>
</gene>
<evidence type="ECO:0000259" key="7">
    <source>
        <dbReference type="Pfam" id="PF16822"/>
    </source>
</evidence>
<keyword evidence="8" id="KW-0378">Hydrolase</keyword>
<evidence type="ECO:0000256" key="3">
    <source>
        <dbReference type="ARBA" id="ARBA00022679"/>
    </source>
</evidence>